<reference evidence="11 12" key="1">
    <citation type="submission" date="2024-02" db="EMBL/GenBank/DDBJ databases">
        <authorList>
            <person name="Daric V."/>
            <person name="Darras S."/>
        </authorList>
    </citation>
    <scope>NUCLEOTIDE SEQUENCE [LARGE SCALE GENOMIC DNA]</scope>
</reference>
<sequence>MECHPSGKHVKIILRRISDMILEDLKSIQQDGVKLEIAKIQENMEDMYLKLLAQSKRTESMNNAMPFEETLQPSAIQSESDTSICIQEVHSEKASVVAHLEAIEETSLSLQEIEIFPIETDATFTLMSNNVFPQLENKGNATFDDEVVVSKNLNKRKSHEEYSKLATKFPDKNITNRESNFGEVKCSTIVGIDKIKHFCCTVCDKSFTQKSNMKSHLKTHMSIQLYQCRVCCKSFSRNNTLKEHMRVHTGERPYQCKVCCKSFSRNSHLQLHMKVHTGERPYQCVVCCKSFSRNSDLKQHMKVHTGERPYQCKVCCKSFSQNNTLKQHMKVHTGERSYQCKICCKFFSQNSTLKQHMKIHTGERFY</sequence>
<evidence type="ECO:0000259" key="10">
    <source>
        <dbReference type="PROSITE" id="PS50157"/>
    </source>
</evidence>
<feature type="domain" description="C2H2-type" evidence="10">
    <location>
        <begin position="198"/>
        <end position="225"/>
    </location>
</feature>
<evidence type="ECO:0000313" key="12">
    <source>
        <dbReference type="Proteomes" id="UP001642483"/>
    </source>
</evidence>
<evidence type="ECO:0000256" key="2">
    <source>
        <dbReference type="ARBA" id="ARBA00022723"/>
    </source>
</evidence>
<dbReference type="PROSITE" id="PS50157">
    <property type="entry name" value="ZINC_FINGER_C2H2_2"/>
    <property type="match status" value="6"/>
</dbReference>
<evidence type="ECO:0000256" key="6">
    <source>
        <dbReference type="ARBA" id="ARBA00023015"/>
    </source>
</evidence>
<keyword evidence="6" id="KW-0805">Transcription regulation</keyword>
<evidence type="ECO:0000256" key="3">
    <source>
        <dbReference type="ARBA" id="ARBA00022737"/>
    </source>
</evidence>
<evidence type="ECO:0000256" key="8">
    <source>
        <dbReference type="ARBA" id="ARBA00023242"/>
    </source>
</evidence>
<keyword evidence="8" id="KW-0539">Nucleus</keyword>
<keyword evidence="5" id="KW-0862">Zinc</keyword>
<comment type="subcellular location">
    <subcellularLocation>
        <location evidence="1">Nucleus</location>
    </subcellularLocation>
</comment>
<dbReference type="Pfam" id="PF00096">
    <property type="entry name" value="zf-C2H2"/>
    <property type="match status" value="5"/>
</dbReference>
<dbReference type="Gene3D" id="3.30.160.60">
    <property type="entry name" value="Classic Zinc Finger"/>
    <property type="match status" value="6"/>
</dbReference>
<feature type="domain" description="C2H2-type" evidence="10">
    <location>
        <begin position="226"/>
        <end position="253"/>
    </location>
</feature>
<keyword evidence="4 9" id="KW-0863">Zinc-finger</keyword>
<proteinExistence type="predicted"/>
<keyword evidence="12" id="KW-1185">Reference proteome</keyword>
<organism evidence="11 12">
    <name type="scientific">Clavelina lepadiformis</name>
    <name type="common">Light-bulb sea squirt</name>
    <name type="synonym">Ascidia lepadiformis</name>
    <dbReference type="NCBI Taxonomy" id="159417"/>
    <lineage>
        <taxon>Eukaryota</taxon>
        <taxon>Metazoa</taxon>
        <taxon>Chordata</taxon>
        <taxon>Tunicata</taxon>
        <taxon>Ascidiacea</taxon>
        <taxon>Aplousobranchia</taxon>
        <taxon>Clavelinidae</taxon>
        <taxon>Clavelina</taxon>
    </lineage>
</organism>
<comment type="caution">
    <text evidence="11">The sequence shown here is derived from an EMBL/GenBank/DDBJ whole genome shotgun (WGS) entry which is preliminary data.</text>
</comment>
<feature type="domain" description="C2H2-type" evidence="10">
    <location>
        <begin position="282"/>
        <end position="309"/>
    </location>
</feature>
<keyword evidence="7" id="KW-0804">Transcription</keyword>
<gene>
    <name evidence="11" type="ORF">CVLEPA_LOCUS18216</name>
</gene>
<evidence type="ECO:0000256" key="9">
    <source>
        <dbReference type="PROSITE-ProRule" id="PRU00042"/>
    </source>
</evidence>
<accession>A0ABP0G365</accession>
<feature type="domain" description="C2H2-type" evidence="10">
    <location>
        <begin position="338"/>
        <end position="365"/>
    </location>
</feature>
<evidence type="ECO:0000313" key="11">
    <source>
        <dbReference type="EMBL" id="CAK8686267.1"/>
    </source>
</evidence>
<evidence type="ECO:0000256" key="4">
    <source>
        <dbReference type="ARBA" id="ARBA00022771"/>
    </source>
</evidence>
<feature type="domain" description="C2H2-type" evidence="10">
    <location>
        <begin position="254"/>
        <end position="281"/>
    </location>
</feature>
<dbReference type="EMBL" id="CAWYQH010000102">
    <property type="protein sequence ID" value="CAK8686267.1"/>
    <property type="molecule type" value="Genomic_DNA"/>
</dbReference>
<dbReference type="PANTHER" id="PTHR24394:SF48">
    <property type="entry name" value="ZINC FINGER PROTEIN 771"/>
    <property type="match status" value="1"/>
</dbReference>
<evidence type="ECO:0000256" key="1">
    <source>
        <dbReference type="ARBA" id="ARBA00004123"/>
    </source>
</evidence>
<keyword evidence="2" id="KW-0479">Metal-binding</keyword>
<dbReference type="Proteomes" id="UP001642483">
    <property type="component" value="Unassembled WGS sequence"/>
</dbReference>
<name>A0ABP0G365_CLALP</name>
<keyword evidence="3" id="KW-0677">Repeat</keyword>
<dbReference type="SMART" id="SM00355">
    <property type="entry name" value="ZnF_C2H2"/>
    <property type="match status" value="6"/>
</dbReference>
<feature type="domain" description="C2H2-type" evidence="10">
    <location>
        <begin position="310"/>
        <end position="337"/>
    </location>
</feature>
<dbReference type="InterPro" id="IPR036236">
    <property type="entry name" value="Znf_C2H2_sf"/>
</dbReference>
<dbReference type="PANTHER" id="PTHR24394">
    <property type="entry name" value="ZINC FINGER PROTEIN"/>
    <property type="match status" value="1"/>
</dbReference>
<evidence type="ECO:0000256" key="5">
    <source>
        <dbReference type="ARBA" id="ARBA00022833"/>
    </source>
</evidence>
<evidence type="ECO:0000256" key="7">
    <source>
        <dbReference type="ARBA" id="ARBA00023163"/>
    </source>
</evidence>
<dbReference type="InterPro" id="IPR013087">
    <property type="entry name" value="Znf_C2H2_type"/>
</dbReference>
<dbReference type="Pfam" id="PF13894">
    <property type="entry name" value="zf-C2H2_4"/>
    <property type="match status" value="1"/>
</dbReference>
<dbReference type="SUPFAM" id="SSF57667">
    <property type="entry name" value="beta-beta-alpha zinc fingers"/>
    <property type="match status" value="3"/>
</dbReference>
<dbReference type="PROSITE" id="PS00028">
    <property type="entry name" value="ZINC_FINGER_C2H2_1"/>
    <property type="match status" value="6"/>
</dbReference>
<protein>
    <recommendedName>
        <fullName evidence="10">C2H2-type domain-containing protein</fullName>
    </recommendedName>
</protein>